<gene>
    <name evidence="5" type="ORF">FJQ55_18625</name>
</gene>
<protein>
    <submittedName>
        <fullName evidence="5">Alginate lyase</fullName>
    </submittedName>
</protein>
<keyword evidence="2 5" id="KW-0456">Lyase</keyword>
<dbReference type="SUPFAM" id="SSF48230">
    <property type="entry name" value="Chondroitin AC/alginate lyase"/>
    <property type="match status" value="1"/>
</dbReference>
<reference evidence="5 6" key="1">
    <citation type="submission" date="2019-06" db="EMBL/GenBank/DDBJ databases">
        <title>Rhizobium sp. CL12 isolated from roots of soybean.</title>
        <authorList>
            <person name="Wang C."/>
        </authorList>
    </citation>
    <scope>NUCLEOTIDE SEQUENCE [LARGE SCALE GENOMIC DNA]</scope>
    <source>
        <strain evidence="5 6">CL12</strain>
    </source>
</reference>
<dbReference type="EMBL" id="VFYP01000003">
    <property type="protein sequence ID" value="TPP06853.1"/>
    <property type="molecule type" value="Genomic_DNA"/>
</dbReference>
<accession>A0A504UP82</accession>
<evidence type="ECO:0000313" key="6">
    <source>
        <dbReference type="Proteomes" id="UP000316429"/>
    </source>
</evidence>
<dbReference type="AlphaFoldDB" id="A0A504UP82"/>
<keyword evidence="1" id="KW-0732">Signal</keyword>
<evidence type="ECO:0000256" key="3">
    <source>
        <dbReference type="SAM" id="MobiDB-lite"/>
    </source>
</evidence>
<dbReference type="GO" id="GO:0042597">
    <property type="term" value="C:periplasmic space"/>
    <property type="evidence" value="ECO:0007669"/>
    <property type="project" value="InterPro"/>
</dbReference>
<evidence type="ECO:0000256" key="2">
    <source>
        <dbReference type="ARBA" id="ARBA00023239"/>
    </source>
</evidence>
<dbReference type="Pfam" id="PF05426">
    <property type="entry name" value="Alginate_lyase"/>
    <property type="match status" value="1"/>
</dbReference>
<feature type="domain" description="Alginate lyase" evidence="4">
    <location>
        <begin position="39"/>
        <end position="244"/>
    </location>
</feature>
<evidence type="ECO:0000259" key="4">
    <source>
        <dbReference type="Pfam" id="PF05426"/>
    </source>
</evidence>
<feature type="compositionally biased region" description="Basic and acidic residues" evidence="3">
    <location>
        <begin position="11"/>
        <end position="24"/>
    </location>
</feature>
<organism evidence="5 6">
    <name type="scientific">Rhizobium glycinendophyticum</name>
    <dbReference type="NCBI Taxonomy" id="2589807"/>
    <lineage>
        <taxon>Bacteria</taxon>
        <taxon>Pseudomonadati</taxon>
        <taxon>Pseudomonadota</taxon>
        <taxon>Alphaproteobacteria</taxon>
        <taxon>Hyphomicrobiales</taxon>
        <taxon>Rhizobiaceae</taxon>
        <taxon>Rhizobium/Agrobacterium group</taxon>
        <taxon>Rhizobium</taxon>
    </lineage>
</organism>
<keyword evidence="6" id="KW-1185">Reference proteome</keyword>
<dbReference type="Gene3D" id="1.50.10.100">
    <property type="entry name" value="Chondroitin AC/alginate lyase"/>
    <property type="match status" value="1"/>
</dbReference>
<dbReference type="InterPro" id="IPR008397">
    <property type="entry name" value="Alginate_lyase_dom"/>
</dbReference>
<dbReference type="GO" id="GO:0016829">
    <property type="term" value="F:lyase activity"/>
    <property type="evidence" value="ECO:0007669"/>
    <property type="project" value="UniProtKB-KW"/>
</dbReference>
<proteinExistence type="predicted"/>
<dbReference type="OrthoDB" id="7210452at2"/>
<feature type="region of interest" description="Disordered" evidence="3">
    <location>
        <begin position="1"/>
        <end position="24"/>
    </location>
</feature>
<sequence>MSLGFGSRYEAASKSRSDLDEESDAKVTKALKPIDEFIQDLAKQITKAGSEKDLVTRRLYQRCVIENVYTWAKADALNDMRTANAKLSIPSRVGGIAIAYAEARNQVPGLGDKQRTIEAWLLKRARETVYFFDNEATKGASRNNLRAWASLGVGEVGILTEDRALVDWALMSNKTMIEGASGDGSIPLEMNRMQYALHYQLHAMTPLVASVARLCDAGYGKGSADFGKLGSMARFSVNAVKDPKIVQKINGKAQTVKPGLKTNVSSLAWLEPYVALSNDVNLEKELSSLRPLSNSKLGGNQTALYDGRRISCTITAQN</sequence>
<name>A0A504UP82_9HYPH</name>
<evidence type="ECO:0000256" key="1">
    <source>
        <dbReference type="ARBA" id="ARBA00022729"/>
    </source>
</evidence>
<evidence type="ECO:0000313" key="5">
    <source>
        <dbReference type="EMBL" id="TPP06853.1"/>
    </source>
</evidence>
<comment type="caution">
    <text evidence="5">The sequence shown here is derived from an EMBL/GenBank/DDBJ whole genome shotgun (WGS) entry which is preliminary data.</text>
</comment>
<dbReference type="Proteomes" id="UP000316429">
    <property type="component" value="Unassembled WGS sequence"/>
</dbReference>
<dbReference type="InterPro" id="IPR008929">
    <property type="entry name" value="Chondroitin_lyas"/>
</dbReference>